<evidence type="ECO:0000313" key="2">
    <source>
        <dbReference type="EMBL" id="KAJ1107369.1"/>
    </source>
</evidence>
<comment type="caution">
    <text evidence="2">The sequence shown here is derived from an EMBL/GenBank/DDBJ whole genome shotgun (WGS) entry which is preliminary data.</text>
</comment>
<accession>A0AAV7MW22</accession>
<gene>
    <name evidence="2" type="ORF">NDU88_004760</name>
</gene>
<evidence type="ECO:0000256" key="1">
    <source>
        <dbReference type="SAM" id="MobiDB-lite"/>
    </source>
</evidence>
<dbReference type="AlphaFoldDB" id="A0AAV7MW22"/>
<keyword evidence="3" id="KW-1185">Reference proteome</keyword>
<protein>
    <submittedName>
        <fullName evidence="2">Uncharacterized protein</fullName>
    </submittedName>
</protein>
<organism evidence="2 3">
    <name type="scientific">Pleurodeles waltl</name>
    <name type="common">Iberian ribbed newt</name>
    <dbReference type="NCBI Taxonomy" id="8319"/>
    <lineage>
        <taxon>Eukaryota</taxon>
        <taxon>Metazoa</taxon>
        <taxon>Chordata</taxon>
        <taxon>Craniata</taxon>
        <taxon>Vertebrata</taxon>
        <taxon>Euteleostomi</taxon>
        <taxon>Amphibia</taxon>
        <taxon>Batrachia</taxon>
        <taxon>Caudata</taxon>
        <taxon>Salamandroidea</taxon>
        <taxon>Salamandridae</taxon>
        <taxon>Pleurodelinae</taxon>
        <taxon>Pleurodeles</taxon>
    </lineage>
</organism>
<reference evidence="2" key="1">
    <citation type="journal article" date="2022" name="bioRxiv">
        <title>Sequencing and chromosome-scale assembly of the giantPleurodeles waltlgenome.</title>
        <authorList>
            <person name="Brown T."/>
            <person name="Elewa A."/>
            <person name="Iarovenko S."/>
            <person name="Subramanian E."/>
            <person name="Araus A.J."/>
            <person name="Petzold A."/>
            <person name="Susuki M."/>
            <person name="Suzuki K.-i.T."/>
            <person name="Hayashi T."/>
            <person name="Toyoda A."/>
            <person name="Oliveira C."/>
            <person name="Osipova E."/>
            <person name="Leigh N.D."/>
            <person name="Simon A."/>
            <person name="Yun M.H."/>
        </authorList>
    </citation>
    <scope>NUCLEOTIDE SEQUENCE</scope>
    <source>
        <strain evidence="2">20211129_DDA</strain>
        <tissue evidence="2">Liver</tissue>
    </source>
</reference>
<feature type="region of interest" description="Disordered" evidence="1">
    <location>
        <begin position="77"/>
        <end position="113"/>
    </location>
</feature>
<name>A0AAV7MW22_PLEWA</name>
<dbReference type="Proteomes" id="UP001066276">
    <property type="component" value="Chromosome 9"/>
</dbReference>
<dbReference type="EMBL" id="JANPWB010000013">
    <property type="protein sequence ID" value="KAJ1107369.1"/>
    <property type="molecule type" value="Genomic_DNA"/>
</dbReference>
<evidence type="ECO:0000313" key="3">
    <source>
        <dbReference type="Proteomes" id="UP001066276"/>
    </source>
</evidence>
<proteinExistence type="predicted"/>
<sequence length="113" mass="12615">MQHTRAGTIVQIVGRELTQWCLAPCKEQYTRAQLLALNTPLGPMVCSLVTLCPQIPTESDRRHGCRSVRCRKIKMKKSCQTAAKASKTGKQGWKQLPKKPHEDFASPSSPNLK</sequence>